<gene>
    <name evidence="2" type="ORF">OCS_04287</name>
</gene>
<dbReference type="AlphaFoldDB" id="T5A3G4"/>
<protein>
    <submittedName>
        <fullName evidence="2">Uncharacterized protein</fullName>
    </submittedName>
</protein>
<dbReference type="eggNOG" id="ENOG502T65X">
    <property type="taxonomic scope" value="Eukaryota"/>
</dbReference>
<evidence type="ECO:0000256" key="1">
    <source>
        <dbReference type="SAM" id="MobiDB-lite"/>
    </source>
</evidence>
<evidence type="ECO:0000313" key="3">
    <source>
        <dbReference type="Proteomes" id="UP000019374"/>
    </source>
</evidence>
<dbReference type="Proteomes" id="UP000019374">
    <property type="component" value="Unassembled WGS sequence"/>
</dbReference>
<sequence>MTGRYLPLLRKRVGRSNRDNHAEEEPLLARHGLHLLEQQPQTRQDKKKLRQADKATTSSYHLPGNLGLLQDSTNILETSTVPFIQQPVGYSKDAPMPSTDQSRQESTIPLIQPLESPKDAPIPTTDAQPTTTTARRKISFCKPCQQARAAPDYAARIAALLDKLYCAECRREHSTIFFSASQRKQPDSIRKCIGHEGYFTICPHLKISLADIQKWVPTVGKRRTARCRDSSCLVRGARIKLWHYQEGSIGAVFGWSTPLDNTTGPPWKRCLAKLQHLHQACPAAFCPHLQIAPDELYDWGRWTTSTGLTRTTRTTCCSICHTYISCAPRDEGRWSFFGFGESNPIWMFATASFEGGKGTDLSWVERLNPESYGYFADQDTKYITWCDERECATTSMCSKQLYGSRALY</sequence>
<organism evidence="2 3">
    <name type="scientific">Ophiocordyceps sinensis (strain Co18 / CGMCC 3.14243)</name>
    <name type="common">Yarsagumba caterpillar fungus</name>
    <name type="synonym">Hirsutella sinensis</name>
    <dbReference type="NCBI Taxonomy" id="911162"/>
    <lineage>
        <taxon>Eukaryota</taxon>
        <taxon>Fungi</taxon>
        <taxon>Dikarya</taxon>
        <taxon>Ascomycota</taxon>
        <taxon>Pezizomycotina</taxon>
        <taxon>Sordariomycetes</taxon>
        <taxon>Hypocreomycetidae</taxon>
        <taxon>Hypocreales</taxon>
        <taxon>Ophiocordycipitaceae</taxon>
        <taxon>Ophiocordyceps</taxon>
    </lineage>
</organism>
<dbReference type="EMBL" id="KE653010">
    <property type="protein sequence ID" value="EQK99999.1"/>
    <property type="molecule type" value="Genomic_DNA"/>
</dbReference>
<feature type="compositionally biased region" description="Low complexity" evidence="1">
    <location>
        <begin position="121"/>
        <end position="131"/>
    </location>
</feature>
<feature type="region of interest" description="Disordered" evidence="1">
    <location>
        <begin position="86"/>
        <end position="106"/>
    </location>
</feature>
<reference evidence="2 3" key="1">
    <citation type="journal article" date="2013" name="Chin. Sci. Bull.">
        <title>Genome survey uncovers the secrets of sex and lifestyle in caterpillar fungus.</title>
        <authorList>
            <person name="Hu X."/>
            <person name="Zhang Y."/>
            <person name="Xiao G."/>
            <person name="Zheng P."/>
            <person name="Xia Y."/>
            <person name="Zhang X."/>
            <person name="St Leger R.J."/>
            <person name="Liu X."/>
            <person name="Wang C."/>
        </authorList>
    </citation>
    <scope>NUCLEOTIDE SEQUENCE [LARGE SCALE GENOMIC DNA]</scope>
    <source>
        <strain evidence="3">Co18 / CGMCC 3.14243</strain>
        <tissue evidence="2">Fruit-body</tissue>
    </source>
</reference>
<evidence type="ECO:0000313" key="2">
    <source>
        <dbReference type="EMBL" id="EQK99999.1"/>
    </source>
</evidence>
<accession>T5A3G4</accession>
<name>T5A3G4_OPHSC</name>
<dbReference type="HOGENOM" id="CLU_678099_0_0_1"/>
<proteinExistence type="predicted"/>
<feature type="region of interest" description="Disordered" evidence="1">
    <location>
        <begin position="37"/>
        <end position="66"/>
    </location>
</feature>
<feature type="region of interest" description="Disordered" evidence="1">
    <location>
        <begin position="112"/>
        <end position="131"/>
    </location>
</feature>